<keyword evidence="3" id="KW-1185">Reference proteome</keyword>
<dbReference type="KEGG" id="oai:OLEAN_C28650"/>
<evidence type="ECO:0008006" key="4">
    <source>
        <dbReference type="Google" id="ProtNLM"/>
    </source>
</evidence>
<evidence type="ECO:0000256" key="1">
    <source>
        <dbReference type="SAM" id="SignalP"/>
    </source>
</evidence>
<evidence type="ECO:0000313" key="2">
    <source>
        <dbReference type="EMBL" id="CCK77041.1"/>
    </source>
</evidence>
<feature type="signal peptide" evidence="1">
    <location>
        <begin position="1"/>
        <end position="21"/>
    </location>
</feature>
<organism evidence="2 3">
    <name type="scientific">Oleispira antarctica RB-8</name>
    <dbReference type="NCBI Taxonomy" id="698738"/>
    <lineage>
        <taxon>Bacteria</taxon>
        <taxon>Pseudomonadati</taxon>
        <taxon>Pseudomonadota</taxon>
        <taxon>Gammaproteobacteria</taxon>
        <taxon>Oceanospirillales</taxon>
        <taxon>Oceanospirillaceae</taxon>
        <taxon>Oleispira</taxon>
    </lineage>
</organism>
<dbReference type="HOGENOM" id="CLU_058588_0_0_6"/>
<dbReference type="Proteomes" id="UP000032749">
    <property type="component" value="Chromosome"/>
</dbReference>
<dbReference type="AlphaFoldDB" id="R4YPI5"/>
<dbReference type="InterPro" id="IPR021953">
    <property type="entry name" value="DUF3570"/>
</dbReference>
<reference evidence="2 3" key="1">
    <citation type="journal article" date="2013" name="Nat. Commun.">
        <title>Genome sequence and functional genomic analysis of the oil-degrading bacterium Oleispira antarctica.</title>
        <authorList>
            <person name="Kube M."/>
            <person name="Chernikova T.N."/>
            <person name="Al-Ramahi Y."/>
            <person name="Beloqui A."/>
            <person name="Lopez-Cortez N."/>
            <person name="Guazzaroni M.E."/>
            <person name="Heipieper H.J."/>
            <person name="Klages S."/>
            <person name="Kotsyurbenko O.R."/>
            <person name="Langer I."/>
            <person name="Nechitaylo T.Y."/>
            <person name="Lunsdorf H."/>
            <person name="Fernandez M."/>
            <person name="Juarez S."/>
            <person name="Ciordia S."/>
            <person name="Singer A."/>
            <person name="Kagan O."/>
            <person name="Egorova O."/>
            <person name="Petit P.A."/>
            <person name="Stogios P."/>
            <person name="Kim Y."/>
            <person name="Tchigvintsev A."/>
            <person name="Flick R."/>
            <person name="Denaro R."/>
            <person name="Genovese M."/>
            <person name="Albar J.P."/>
            <person name="Reva O.N."/>
            <person name="Martinez-Gomariz M."/>
            <person name="Tran H."/>
            <person name="Ferrer M."/>
            <person name="Savchenko A."/>
            <person name="Yakunin A.F."/>
            <person name="Yakimov M.M."/>
            <person name="Golyshina O.V."/>
            <person name="Reinhardt R."/>
            <person name="Golyshin P.N."/>
        </authorList>
    </citation>
    <scope>NUCLEOTIDE SEQUENCE [LARGE SCALE GENOMIC DNA]</scope>
</reference>
<gene>
    <name evidence="2" type="ORF">OLEAN_C28650</name>
</gene>
<feature type="chain" id="PRO_5004383342" description="DUF3570 domain-containing protein" evidence="1">
    <location>
        <begin position="22"/>
        <end position="386"/>
    </location>
</feature>
<proteinExistence type="predicted"/>
<dbReference type="EMBL" id="FO203512">
    <property type="protein sequence ID" value="CCK77041.1"/>
    <property type="molecule type" value="Genomic_DNA"/>
</dbReference>
<sequence>MKKITALSALSAAAMAIPAQAEVAPTDKIFSYRYTSYQESDAPRERTFTPELGRYQIEVQQFGYQTPLDESWYLASELQFETMSGASPTQTYKDANGKSALTMSGASIEEQRIDIKVAPKKYFAHGTAGGLVALSKENDYESIALGLDGTLEIFDKHTTLIGSLSVSNDKLSPTDARISASRTEADGRKKRSFSVYEGINQIIDKYSSFQAGISYTQLTGYLSDPYKFEDRRPGSRDQVTFSVQHKQFSNVLDGAALHSSYRYYYDDWGIESHTLDVKWAQSFNLGKTRLIATPLVRYYTQTKANFYSLEQNPTDDLLNSSDYRLSSYGAITIGLNSELKFKQWALHLDWQQYTSREIMALFGRDSDETPALVNFSTFTAGIDYKF</sequence>
<dbReference type="STRING" id="698738.OLEAN_C28650"/>
<evidence type="ECO:0000313" key="3">
    <source>
        <dbReference type="Proteomes" id="UP000032749"/>
    </source>
</evidence>
<dbReference type="OrthoDB" id="5450709at2"/>
<protein>
    <recommendedName>
        <fullName evidence="4">DUF3570 domain-containing protein</fullName>
    </recommendedName>
</protein>
<name>R4YPI5_OLEAN</name>
<keyword evidence="1" id="KW-0732">Signal</keyword>
<dbReference type="Pfam" id="PF12094">
    <property type="entry name" value="DUF3570"/>
    <property type="match status" value="1"/>
</dbReference>
<accession>R4YPI5</accession>